<protein>
    <recommendedName>
        <fullName evidence="2">VWFA domain-containing protein</fullName>
    </recommendedName>
</protein>
<feature type="transmembrane region" description="Helical" evidence="1">
    <location>
        <begin position="13"/>
        <end position="30"/>
    </location>
</feature>
<sequence length="873" mass="91891">MPDLGISFARPDALWLLGALPLFWVVWFALGRRKGVPRAVLPLRLSVVALLALTLAEPLLTRGGGAVSTVFVVDRSLSLSGGATESATAWVADALAAADGGDRAAVVNFGASPNVVAGPGRADGLGDSWRDPGLAARDQEYTDIESALALARALPMGGQRRVVLVSDGAENVGTALNQAGQAATDGTPIDVLPLDGVGGNDLRVEGATAPKSTWQGEPIAVLASVASGVEGAGSVELWVDGALQGTQPATFPAGLSSYAFQIRDLLPGFHALEVRVVGTEATDRYPDNNRLPLALVVRDQPRLLLVSAPGADPARIRGALEGGGAAVTQSNPADVPFRLSELGVYDAVVLDNVAADAFTYEQLAALQEATRTLGRGLVVVGGTTSYGPGGYAGTLLEEALPVTVKVTDGRERQRVAVLLIMDKSGSMSPGAGGGSKIDMAKEAVRVAARSLADGDQVGILVFNDKQQWVLEMVTIEGDETRDRIDEAVDAITADGGTEIFPALTLGFDAIREVEADVRHVVLLTDGKSRTGTRESYQKLIDDVITDRTTLSTIAIGNDADTDLLQFLANAGNGRYHFTDEPDDIPKLTMEEAQSAGSQSVIRGEFTPIQTLPSPILLGFDPAELPSLDGYDFAEAKPDAQVVLTSSRDDPVLTKWQYGLGRVVAWTADDGADFALAWQNWQRYDEFWSGLVRWTLPDPENRPIRVGVERDGPEAVVTVDAVGEDGDFVDLTGTTAAITTPGGQTVEDLALAQTGPGRYELRVAAPEPGAYQVRLTQTLNGEPVEELAGFAVPPSPELQPAAGGNVLLRALAARTGGRVLGLSDADDAFVGGGRGAPLKEYRAVWFAPLALALLALLAEIALRLGFFARWRRLR</sequence>
<dbReference type="SMART" id="SM00327">
    <property type="entry name" value="VWA"/>
    <property type="match status" value="1"/>
</dbReference>
<dbReference type="InterPro" id="IPR002035">
    <property type="entry name" value="VWF_A"/>
</dbReference>
<dbReference type="SUPFAM" id="SSF53300">
    <property type="entry name" value="vWA-like"/>
    <property type="match status" value="2"/>
</dbReference>
<organism evidence="3">
    <name type="scientific">uncultured Thermomicrobiales bacterium</name>
    <dbReference type="NCBI Taxonomy" id="1645740"/>
    <lineage>
        <taxon>Bacteria</taxon>
        <taxon>Pseudomonadati</taxon>
        <taxon>Thermomicrobiota</taxon>
        <taxon>Thermomicrobia</taxon>
        <taxon>Thermomicrobiales</taxon>
        <taxon>environmental samples</taxon>
    </lineage>
</organism>
<dbReference type="PROSITE" id="PS50234">
    <property type="entry name" value="VWFA"/>
    <property type="match status" value="1"/>
</dbReference>
<dbReference type="InterPro" id="IPR010768">
    <property type="entry name" value="GATase1-like"/>
</dbReference>
<dbReference type="Gene3D" id="3.40.50.410">
    <property type="entry name" value="von Willebrand factor, type A domain"/>
    <property type="match status" value="2"/>
</dbReference>
<evidence type="ECO:0000259" key="2">
    <source>
        <dbReference type="PROSITE" id="PS50234"/>
    </source>
</evidence>
<dbReference type="InterPro" id="IPR036465">
    <property type="entry name" value="vWFA_dom_sf"/>
</dbReference>
<reference evidence="3" key="1">
    <citation type="submission" date="2020-02" db="EMBL/GenBank/DDBJ databases">
        <authorList>
            <person name="Meier V. D."/>
        </authorList>
    </citation>
    <scope>NUCLEOTIDE SEQUENCE</scope>
    <source>
        <strain evidence="3">AVDCRST_MAG73</strain>
    </source>
</reference>
<dbReference type="Pfam" id="PF07090">
    <property type="entry name" value="GATase1_like"/>
    <property type="match status" value="1"/>
</dbReference>
<evidence type="ECO:0000256" key="1">
    <source>
        <dbReference type="SAM" id="Phobius"/>
    </source>
</evidence>
<dbReference type="InterPro" id="IPR029062">
    <property type="entry name" value="Class_I_gatase-like"/>
</dbReference>
<feature type="domain" description="VWFA" evidence="2">
    <location>
        <begin position="416"/>
        <end position="592"/>
    </location>
</feature>
<dbReference type="Gene3D" id="3.40.50.880">
    <property type="match status" value="1"/>
</dbReference>
<dbReference type="SUPFAM" id="SSF52317">
    <property type="entry name" value="Class I glutamine amidotransferase-like"/>
    <property type="match status" value="1"/>
</dbReference>
<dbReference type="Pfam" id="PF13768">
    <property type="entry name" value="VWA_3"/>
    <property type="match status" value="1"/>
</dbReference>
<dbReference type="PANTHER" id="PTHR37947:SF2">
    <property type="entry name" value="VON WILLEBRAND FACTOR TYPE A"/>
    <property type="match status" value="1"/>
</dbReference>
<feature type="transmembrane region" description="Helical" evidence="1">
    <location>
        <begin position="842"/>
        <end position="865"/>
    </location>
</feature>
<dbReference type="Pfam" id="PF13519">
    <property type="entry name" value="VWA_2"/>
    <property type="match status" value="1"/>
</dbReference>
<dbReference type="AlphaFoldDB" id="A0A6J4TDS5"/>
<keyword evidence="1" id="KW-0472">Membrane</keyword>
<dbReference type="EMBL" id="CADCWE010000009">
    <property type="protein sequence ID" value="CAA9520058.1"/>
    <property type="molecule type" value="Genomic_DNA"/>
</dbReference>
<keyword evidence="1" id="KW-1133">Transmembrane helix</keyword>
<gene>
    <name evidence="3" type="ORF">AVDCRST_MAG73-120</name>
</gene>
<proteinExistence type="predicted"/>
<dbReference type="PANTHER" id="PTHR37947">
    <property type="entry name" value="BLL2462 PROTEIN"/>
    <property type="match status" value="1"/>
</dbReference>
<evidence type="ECO:0000313" key="3">
    <source>
        <dbReference type="EMBL" id="CAA9520058.1"/>
    </source>
</evidence>
<keyword evidence="1" id="KW-0812">Transmembrane</keyword>
<name>A0A6J4TDS5_9BACT</name>
<accession>A0A6J4TDS5</accession>